<protein>
    <submittedName>
        <fullName evidence="2">Uncharacterized protein</fullName>
    </submittedName>
</protein>
<dbReference type="Proteomes" id="UP000235388">
    <property type="component" value="Unassembled WGS sequence"/>
</dbReference>
<keyword evidence="3" id="KW-1185">Reference proteome</keyword>
<dbReference type="STRING" id="200324.A0A2N5TNF5"/>
<evidence type="ECO:0000313" key="3">
    <source>
        <dbReference type="Proteomes" id="UP000235388"/>
    </source>
</evidence>
<name>A0A2N5TNF5_9BASI</name>
<organism evidence="2 3">
    <name type="scientific">Puccinia coronata f. sp. avenae</name>
    <dbReference type="NCBI Taxonomy" id="200324"/>
    <lineage>
        <taxon>Eukaryota</taxon>
        <taxon>Fungi</taxon>
        <taxon>Dikarya</taxon>
        <taxon>Basidiomycota</taxon>
        <taxon>Pucciniomycotina</taxon>
        <taxon>Pucciniomycetes</taxon>
        <taxon>Pucciniales</taxon>
        <taxon>Pucciniaceae</taxon>
        <taxon>Puccinia</taxon>
    </lineage>
</organism>
<proteinExistence type="predicted"/>
<accession>A0A2N5TNF5</accession>
<sequence length="243" mass="26912">MLAKLVPAQQAGLHACKAGTSPASRPTCSPSWYPPSKQAYLLAELVPAQRAGLPARRAGTRPASRPTCSPSWYQPSEPAYLLAKLVPAQRAGAPLDNRRVIERRKPPLDDRYRPVIKRSAYSSQRPGRTGHQEECVLLSMTGTDRPSRGVRTPLDDRDGPAIKRRTPPLDGWCSPVIKRRRAPLDDWSARVIDRRVRTPFDDRDRLVTSSWSLPEPLSWSLLYSLGSCSPSGQRVFALVSGTL</sequence>
<dbReference type="AlphaFoldDB" id="A0A2N5TNF5"/>
<reference evidence="2 3" key="1">
    <citation type="submission" date="2017-11" db="EMBL/GenBank/DDBJ databases">
        <title>De novo assembly and phasing of dikaryotic genomes from two isolates of Puccinia coronata f. sp. avenae, the causal agent of oat crown rust.</title>
        <authorList>
            <person name="Miller M.E."/>
            <person name="Zhang Y."/>
            <person name="Omidvar V."/>
            <person name="Sperschneider J."/>
            <person name="Schwessinger B."/>
            <person name="Raley C."/>
            <person name="Palmer J.M."/>
            <person name="Garnica D."/>
            <person name="Upadhyaya N."/>
            <person name="Rathjen J."/>
            <person name="Taylor J.M."/>
            <person name="Park R.F."/>
            <person name="Dodds P.N."/>
            <person name="Hirsch C.D."/>
            <person name="Kianian S.F."/>
            <person name="Figueroa M."/>
        </authorList>
    </citation>
    <scope>NUCLEOTIDE SEQUENCE [LARGE SCALE GENOMIC DNA]</scope>
    <source>
        <strain evidence="2">12NC29</strain>
    </source>
</reference>
<gene>
    <name evidence="2" type="ORF">PCANC_21527</name>
</gene>
<evidence type="ECO:0000256" key="1">
    <source>
        <dbReference type="SAM" id="MobiDB-lite"/>
    </source>
</evidence>
<dbReference type="EMBL" id="PGCJ01000509">
    <property type="protein sequence ID" value="PLW27012.1"/>
    <property type="molecule type" value="Genomic_DNA"/>
</dbReference>
<evidence type="ECO:0000313" key="2">
    <source>
        <dbReference type="EMBL" id="PLW27012.1"/>
    </source>
</evidence>
<feature type="region of interest" description="Disordered" evidence="1">
    <location>
        <begin position="142"/>
        <end position="165"/>
    </location>
</feature>
<comment type="caution">
    <text evidence="2">The sequence shown here is derived from an EMBL/GenBank/DDBJ whole genome shotgun (WGS) entry which is preliminary data.</text>
</comment>